<protein>
    <submittedName>
        <fullName evidence="1">Uncharacterized protein</fullName>
    </submittedName>
</protein>
<dbReference type="Proteomes" id="UP000653644">
    <property type="component" value="Unassembled WGS sequence"/>
</dbReference>
<name>A0ABQ3DC70_9ACTN</name>
<reference evidence="2" key="1">
    <citation type="journal article" date="2019" name="Int. J. Syst. Evol. Microbiol.">
        <title>The Global Catalogue of Microorganisms (GCM) 10K type strain sequencing project: providing services to taxonomists for standard genome sequencing and annotation.</title>
        <authorList>
            <consortium name="The Broad Institute Genomics Platform"/>
            <consortium name="The Broad Institute Genome Sequencing Center for Infectious Disease"/>
            <person name="Wu L."/>
            <person name="Ma J."/>
        </authorList>
    </citation>
    <scope>NUCLEOTIDE SEQUENCE [LARGE SCALE GENOMIC DNA]</scope>
    <source>
        <strain evidence="2">JCM 4733</strain>
    </source>
</reference>
<dbReference type="EMBL" id="BMVN01000102">
    <property type="protein sequence ID" value="GHA75137.1"/>
    <property type="molecule type" value="Genomic_DNA"/>
</dbReference>
<sequence>MGQVAKVVKGVRVQVADLDNPRLTAAPPERQRLWLGRRAGIGSVPAWATWT</sequence>
<keyword evidence="2" id="KW-1185">Reference proteome</keyword>
<evidence type="ECO:0000313" key="2">
    <source>
        <dbReference type="Proteomes" id="UP000653644"/>
    </source>
</evidence>
<organism evidence="1 2">
    <name type="scientific">Streptomyces canarius</name>
    <dbReference type="NCBI Taxonomy" id="285453"/>
    <lineage>
        <taxon>Bacteria</taxon>
        <taxon>Bacillati</taxon>
        <taxon>Actinomycetota</taxon>
        <taxon>Actinomycetes</taxon>
        <taxon>Kitasatosporales</taxon>
        <taxon>Streptomycetaceae</taxon>
        <taxon>Streptomyces</taxon>
    </lineage>
</organism>
<proteinExistence type="predicted"/>
<accession>A0ABQ3DC70</accession>
<comment type="caution">
    <text evidence="1">The sequence shown here is derived from an EMBL/GenBank/DDBJ whole genome shotgun (WGS) entry which is preliminary data.</text>
</comment>
<evidence type="ECO:0000313" key="1">
    <source>
        <dbReference type="EMBL" id="GHA75137.1"/>
    </source>
</evidence>
<gene>
    <name evidence="1" type="ORF">GCM10010345_91820</name>
</gene>